<comment type="caution">
    <text evidence="3">The sequence shown here is derived from an EMBL/GenBank/DDBJ whole genome shotgun (WGS) entry which is preliminary data.</text>
</comment>
<dbReference type="PANTHER" id="PTHR10963:SF24">
    <property type="entry name" value="GLYCOSIDASE C21B10.07-RELATED"/>
    <property type="match status" value="1"/>
</dbReference>
<evidence type="ECO:0000313" key="3">
    <source>
        <dbReference type="EMBL" id="KAK7432717.1"/>
    </source>
</evidence>
<dbReference type="CDD" id="cd02181">
    <property type="entry name" value="GH16_fungal_Lam16A_glucanase"/>
    <property type="match status" value="1"/>
</dbReference>
<dbReference type="Proteomes" id="UP001498421">
    <property type="component" value="Unassembled WGS sequence"/>
</dbReference>
<evidence type="ECO:0000313" key="4">
    <source>
        <dbReference type="Proteomes" id="UP001498421"/>
    </source>
</evidence>
<dbReference type="InterPro" id="IPR013320">
    <property type="entry name" value="ConA-like_dom_sf"/>
</dbReference>
<dbReference type="InterPro" id="IPR000757">
    <property type="entry name" value="Beta-glucanase-like"/>
</dbReference>
<evidence type="ECO:0000256" key="1">
    <source>
        <dbReference type="SAM" id="SignalP"/>
    </source>
</evidence>
<name>A0ABR1IGE4_9HYPO</name>
<sequence length="348" mass="37708">MHTSVLTLGLTALFNGAAHAVYTLDTTYDATNFFTAFDFFNEEDPTHGFVEYVDADTANGEGLAGYHGDAIYMGVDSATINPANGRKSVRVTSQKAFTHGLFIADIAHMPGSTCGVWPAMWFFGPEWPTSGEIDVIEGVNTQTEGTITLHTDEGCSMSNEGTVESTVFKETNCNAGNANTGCGQSTADNQNYGDGFNEIGGGVYATEWTSDHIAVWFFPRGLIPENVKGDAPDPATWGQPAARFVGGSGCDIDKHFHDNNLVFDTTFCGDWAGSDDVWNNNAECSALASTCNDYVAANPAAFVDAYWLVNSIKIYQQSVANYTVKRDTMHHSHAHTHQPHKNFKPFFA</sequence>
<feature type="domain" description="GH16" evidence="2">
    <location>
        <begin position="28"/>
        <end position="280"/>
    </location>
</feature>
<dbReference type="EMBL" id="JAZAVK010000003">
    <property type="protein sequence ID" value="KAK7432717.1"/>
    <property type="molecule type" value="Genomic_DNA"/>
</dbReference>
<feature type="signal peptide" evidence="1">
    <location>
        <begin position="1"/>
        <end position="20"/>
    </location>
</feature>
<accession>A0ABR1IGE4</accession>
<dbReference type="Gene3D" id="2.60.120.200">
    <property type="match status" value="1"/>
</dbReference>
<dbReference type="SUPFAM" id="SSF49899">
    <property type="entry name" value="Concanavalin A-like lectins/glucanases"/>
    <property type="match status" value="1"/>
</dbReference>
<proteinExistence type="predicted"/>
<evidence type="ECO:0000259" key="2">
    <source>
        <dbReference type="PROSITE" id="PS51762"/>
    </source>
</evidence>
<feature type="chain" id="PRO_5047246454" description="GH16 domain-containing protein" evidence="1">
    <location>
        <begin position="21"/>
        <end position="348"/>
    </location>
</feature>
<dbReference type="PANTHER" id="PTHR10963">
    <property type="entry name" value="GLYCOSYL HYDROLASE-RELATED"/>
    <property type="match status" value="1"/>
</dbReference>
<protein>
    <recommendedName>
        <fullName evidence="2">GH16 domain-containing protein</fullName>
    </recommendedName>
</protein>
<gene>
    <name evidence="3" type="ORF">QQZ08_000576</name>
</gene>
<organism evidence="3 4">
    <name type="scientific">Neonectria magnoliae</name>
    <dbReference type="NCBI Taxonomy" id="2732573"/>
    <lineage>
        <taxon>Eukaryota</taxon>
        <taxon>Fungi</taxon>
        <taxon>Dikarya</taxon>
        <taxon>Ascomycota</taxon>
        <taxon>Pezizomycotina</taxon>
        <taxon>Sordariomycetes</taxon>
        <taxon>Hypocreomycetidae</taxon>
        <taxon>Hypocreales</taxon>
        <taxon>Nectriaceae</taxon>
        <taxon>Neonectria</taxon>
    </lineage>
</organism>
<keyword evidence="1" id="KW-0732">Signal</keyword>
<keyword evidence="4" id="KW-1185">Reference proteome</keyword>
<dbReference type="PROSITE" id="PS51762">
    <property type="entry name" value="GH16_2"/>
    <property type="match status" value="1"/>
</dbReference>
<reference evidence="3 4" key="1">
    <citation type="journal article" date="2025" name="Microbiol. Resour. Announc.">
        <title>Draft genome sequences for Neonectria magnoliae and Neonectria punicea, canker pathogens of Liriodendron tulipifera and Acer saccharum in West Virginia.</title>
        <authorList>
            <person name="Petronek H.M."/>
            <person name="Kasson M.T."/>
            <person name="Metheny A.M."/>
            <person name="Stauder C.M."/>
            <person name="Lovett B."/>
            <person name="Lynch S.C."/>
            <person name="Garnas J.R."/>
            <person name="Kasson L.R."/>
            <person name="Stajich J.E."/>
        </authorList>
    </citation>
    <scope>NUCLEOTIDE SEQUENCE [LARGE SCALE GENOMIC DNA]</scope>
    <source>
        <strain evidence="3 4">NRRL 64651</strain>
    </source>
</reference>
<dbReference type="Pfam" id="PF26113">
    <property type="entry name" value="GH16_XgeA"/>
    <property type="match status" value="1"/>
</dbReference>
<dbReference type="InterPro" id="IPR050546">
    <property type="entry name" value="Glycosyl_Hydrlase_16"/>
</dbReference>